<sequence length="515" mass="59923">MRHFILISILLVFSQFAKAQIENHKRFELEYEWRDEDYLLISNEKLGLTLVQADYRGLIKDYTLAITQLDTDFNQKWVKEVVIKRGFELLGYHSVHDKTYLLLQEFPGRFKIKILSVDNRTGDIQEYNPKEVLELDIQEFEVIQNTAIIGGYFENRPVVFALDLENNKIKTLSNVYQNESKLLEIRINSDSLTFNVLASEFNRNRDQTIIVNTYDYLGNPIRDYALETTKDYHLTSAISSSINDISQVVVGIYSYKATNSPAGVFVNHVDRTGLQTMKYYGFGELENFFSYLGEKKATRYREKAEAARKKEKEVRYRVQPLFSEMIEDDDQLIVFGEFLRSYNHDTGNYPWAGTNFPTGFRSQNANNDENSQQRASFQFTHAYTLVLDKKGNIQWDDWVEVPKDGKGIPEPFGGFIWDKNQGAYAYYFEKEVHAKMMNSEEDTEVVVDNLELSDPEDRLRYESENSSGTLRWYENYFIVYGVQSIRSGDNNGDLRKVFFINKISLNPNIKGDGLD</sequence>
<organism evidence="1 2">
    <name type="scientific">Roseivirga echinicomitans</name>
    <dbReference type="NCBI Taxonomy" id="296218"/>
    <lineage>
        <taxon>Bacteria</taxon>
        <taxon>Pseudomonadati</taxon>
        <taxon>Bacteroidota</taxon>
        <taxon>Cytophagia</taxon>
        <taxon>Cytophagales</taxon>
        <taxon>Roseivirgaceae</taxon>
        <taxon>Roseivirga</taxon>
    </lineage>
</organism>
<accession>A0A150XXL1</accession>
<dbReference type="Proteomes" id="UP000075615">
    <property type="component" value="Unassembled WGS sequence"/>
</dbReference>
<dbReference type="AlphaFoldDB" id="A0A150XXL1"/>
<dbReference type="STRING" id="296218.AWN68_00720"/>
<gene>
    <name evidence="1" type="ORF">AWN68_00720</name>
</gene>
<evidence type="ECO:0000313" key="1">
    <source>
        <dbReference type="EMBL" id="KYG83365.1"/>
    </source>
</evidence>
<dbReference type="EMBL" id="LRDB01000001">
    <property type="protein sequence ID" value="KYG83365.1"/>
    <property type="molecule type" value="Genomic_DNA"/>
</dbReference>
<name>A0A150XXL1_9BACT</name>
<protein>
    <submittedName>
        <fullName evidence="1">Uncharacterized protein</fullName>
    </submittedName>
</protein>
<proteinExistence type="predicted"/>
<evidence type="ECO:0000313" key="2">
    <source>
        <dbReference type="Proteomes" id="UP000075615"/>
    </source>
</evidence>
<reference evidence="1 2" key="1">
    <citation type="submission" date="2016-01" db="EMBL/GenBank/DDBJ databases">
        <title>Genome sequencing of Roseivirga echinicomitans KMM 6058.</title>
        <authorList>
            <person name="Selvaratnam C."/>
            <person name="Thevarajoo S."/>
            <person name="Goh K.M."/>
            <person name="Ee R."/>
            <person name="Chan K.-G."/>
            <person name="Chong C.S."/>
        </authorList>
    </citation>
    <scope>NUCLEOTIDE SEQUENCE [LARGE SCALE GENOMIC DNA]</scope>
    <source>
        <strain evidence="1 2">KMM 6058</strain>
    </source>
</reference>
<keyword evidence="2" id="KW-1185">Reference proteome</keyword>
<dbReference type="OrthoDB" id="1059469at2"/>
<comment type="caution">
    <text evidence="1">The sequence shown here is derived from an EMBL/GenBank/DDBJ whole genome shotgun (WGS) entry which is preliminary data.</text>
</comment>
<dbReference type="RefSeq" id="WP_068410075.1">
    <property type="nucleotide sequence ID" value="NZ_LRDB01000001.1"/>
</dbReference>